<evidence type="ECO:0000313" key="6">
    <source>
        <dbReference type="EMBL" id="EMC92840.1"/>
    </source>
</evidence>
<dbReference type="HOGENOM" id="CLU_1309898_0_0_1"/>
<evidence type="ECO:0000313" key="7">
    <source>
        <dbReference type="Proteomes" id="UP000011761"/>
    </source>
</evidence>
<dbReference type="RefSeq" id="XP_007680143.1">
    <property type="nucleotide sequence ID" value="XM_007681953.1"/>
</dbReference>
<name>M2N2E1_BAUPA</name>
<dbReference type="KEGG" id="bcom:BAUCODRAFT_264092"/>
<feature type="region of interest" description="Disordered" evidence="5">
    <location>
        <begin position="1"/>
        <end position="20"/>
    </location>
</feature>
<dbReference type="PANTHER" id="PTHR15367:SF2">
    <property type="entry name" value="DNA-DIRECTED RNA POLYMERASE III SUBUNIT"/>
    <property type="match status" value="1"/>
</dbReference>
<dbReference type="STRING" id="717646.M2N2E1"/>
<dbReference type="OrthoDB" id="5377312at2759"/>
<comment type="similarity">
    <text evidence="2 4">Belongs to the eukaryotic RPC7 RNA polymerase subunit family.</text>
</comment>
<keyword evidence="3 4" id="KW-0539">Nucleus</keyword>
<evidence type="ECO:0000256" key="2">
    <source>
        <dbReference type="ARBA" id="ARBA00008352"/>
    </source>
</evidence>
<feature type="compositionally biased region" description="Acidic residues" evidence="5">
    <location>
        <begin position="146"/>
        <end position="161"/>
    </location>
</feature>
<dbReference type="Proteomes" id="UP000011761">
    <property type="component" value="Unassembled WGS sequence"/>
</dbReference>
<comment type="function">
    <text evidence="4">DNA-dependent RNA polymerase catalyzes the transcription of DNA into RNA using the four ribonucleoside triphosphates as substrates. Specific peripheric component of RNA polymerase III which synthesizes small RNAs, such as 5S rRNA and tRNAs.</text>
</comment>
<dbReference type="AlphaFoldDB" id="M2N2E1"/>
<feature type="compositionally biased region" description="Acidic residues" evidence="5">
    <location>
        <begin position="171"/>
        <end position="210"/>
    </location>
</feature>
<protein>
    <recommendedName>
        <fullName evidence="4">DNA-directed RNA polymerase III subunit</fullName>
    </recommendedName>
</protein>
<evidence type="ECO:0000256" key="5">
    <source>
        <dbReference type="SAM" id="MobiDB-lite"/>
    </source>
</evidence>
<sequence>MSSGVLYSGGVPKAAPPTNREKKLVQIYREIIAEKHAGPAYSGPPGSMKILCNKRTAADFDPFEEQSTYGKKYERKTFRLADPKKRKWQAPHLFPKELWETIGYNPDASEDEQPARKKLVLNRRTNLDKLARFDEDAEERGVNGEANEDAEDEANDDEDEENRPQGLRDDVFDEDEDDDADDYNAEQYFDDGADDYDEAGGDEYGADDGY</sequence>
<accession>M2N2E1</accession>
<feature type="region of interest" description="Disordered" evidence="5">
    <location>
        <begin position="130"/>
        <end position="210"/>
    </location>
</feature>
<proteinExistence type="inferred from homology"/>
<comment type="subcellular location">
    <subcellularLocation>
        <location evidence="1 4">Nucleus</location>
    </subcellularLocation>
</comment>
<dbReference type="GO" id="GO:0006383">
    <property type="term" value="P:transcription by RNA polymerase III"/>
    <property type="evidence" value="ECO:0007669"/>
    <property type="project" value="UniProtKB-UniRule"/>
</dbReference>
<dbReference type="Pfam" id="PF11705">
    <property type="entry name" value="RNA_pol_3_Rpc31"/>
    <property type="match status" value="1"/>
</dbReference>
<dbReference type="EMBL" id="KB445561">
    <property type="protein sequence ID" value="EMC92840.1"/>
    <property type="molecule type" value="Genomic_DNA"/>
</dbReference>
<dbReference type="PIRSF" id="PIRSF000777">
    <property type="entry name" value="RNA_polIII_C31"/>
    <property type="match status" value="1"/>
</dbReference>
<evidence type="ECO:0000256" key="4">
    <source>
        <dbReference type="PIRNR" id="PIRNR000777"/>
    </source>
</evidence>
<dbReference type="GeneID" id="19110427"/>
<keyword evidence="7" id="KW-1185">Reference proteome</keyword>
<gene>
    <name evidence="6" type="ORF">BAUCODRAFT_264092</name>
</gene>
<feature type="compositionally biased region" description="Basic and acidic residues" evidence="5">
    <location>
        <begin position="130"/>
        <end position="142"/>
    </location>
</feature>
<dbReference type="eggNOG" id="ENOG502RZ0V">
    <property type="taxonomic scope" value="Eukaryota"/>
</dbReference>
<dbReference type="InterPro" id="IPR024661">
    <property type="entry name" value="RNA_pol_III_Rpc31"/>
</dbReference>
<organism evidence="6 7">
    <name type="scientific">Baudoinia panamericana (strain UAMH 10762)</name>
    <name type="common">Angels' share fungus</name>
    <name type="synonym">Baudoinia compniacensis (strain UAMH 10762)</name>
    <dbReference type="NCBI Taxonomy" id="717646"/>
    <lineage>
        <taxon>Eukaryota</taxon>
        <taxon>Fungi</taxon>
        <taxon>Dikarya</taxon>
        <taxon>Ascomycota</taxon>
        <taxon>Pezizomycotina</taxon>
        <taxon>Dothideomycetes</taxon>
        <taxon>Dothideomycetidae</taxon>
        <taxon>Mycosphaerellales</taxon>
        <taxon>Teratosphaeriaceae</taxon>
        <taxon>Baudoinia</taxon>
    </lineage>
</organism>
<dbReference type="OMA" id="WETIGYN"/>
<evidence type="ECO:0000256" key="1">
    <source>
        <dbReference type="ARBA" id="ARBA00004123"/>
    </source>
</evidence>
<evidence type="ECO:0000256" key="3">
    <source>
        <dbReference type="ARBA" id="ARBA00023242"/>
    </source>
</evidence>
<dbReference type="PANTHER" id="PTHR15367">
    <property type="entry name" value="DNA-DIRECTED RNA POLYMERASE III"/>
    <property type="match status" value="1"/>
</dbReference>
<dbReference type="GO" id="GO:0005666">
    <property type="term" value="C:RNA polymerase III complex"/>
    <property type="evidence" value="ECO:0007669"/>
    <property type="project" value="UniProtKB-UniRule"/>
</dbReference>
<reference evidence="6 7" key="1">
    <citation type="journal article" date="2012" name="PLoS Pathog.">
        <title>Diverse lifestyles and strategies of plant pathogenesis encoded in the genomes of eighteen Dothideomycetes fungi.</title>
        <authorList>
            <person name="Ohm R.A."/>
            <person name="Feau N."/>
            <person name="Henrissat B."/>
            <person name="Schoch C.L."/>
            <person name="Horwitz B.A."/>
            <person name="Barry K.W."/>
            <person name="Condon B.J."/>
            <person name="Copeland A.C."/>
            <person name="Dhillon B."/>
            <person name="Glaser F."/>
            <person name="Hesse C.N."/>
            <person name="Kosti I."/>
            <person name="LaButti K."/>
            <person name="Lindquist E.A."/>
            <person name="Lucas S."/>
            <person name="Salamov A.A."/>
            <person name="Bradshaw R.E."/>
            <person name="Ciuffetti L."/>
            <person name="Hamelin R.C."/>
            <person name="Kema G.H.J."/>
            <person name="Lawrence C."/>
            <person name="Scott J.A."/>
            <person name="Spatafora J.W."/>
            <person name="Turgeon B.G."/>
            <person name="de Wit P.J.G.M."/>
            <person name="Zhong S."/>
            <person name="Goodwin S.B."/>
            <person name="Grigoriev I.V."/>
        </authorList>
    </citation>
    <scope>NUCLEOTIDE SEQUENCE [LARGE SCALE GENOMIC DNA]</scope>
    <source>
        <strain evidence="6 7">UAMH 10762</strain>
    </source>
</reference>
<comment type="subunit">
    <text evidence="4">Component of the RNA polymerase III (Pol III) complex.</text>
</comment>